<evidence type="ECO:0000313" key="3">
    <source>
        <dbReference type="Proteomes" id="UP000274504"/>
    </source>
</evidence>
<reference evidence="2 3" key="2">
    <citation type="submission" date="2018-11" db="EMBL/GenBank/DDBJ databases">
        <authorList>
            <consortium name="Pathogen Informatics"/>
        </authorList>
    </citation>
    <scope>NUCLEOTIDE SEQUENCE [LARGE SCALE GENOMIC DNA]</scope>
</reference>
<name>A0A0R3SYR4_HYMDI</name>
<evidence type="ECO:0000313" key="2">
    <source>
        <dbReference type="EMBL" id="VDL64294.1"/>
    </source>
</evidence>
<proteinExistence type="predicted"/>
<sequence length="95" mass="10822">MKGTDYTDRGDSKLSEWRNSILETGVCDNLIVDEANGLAIFNATFSKTDGKDYDTYIWRNLDYSVSVNHDWTNSGEAPEVEACGKFDDCMYREVF</sequence>
<evidence type="ECO:0000259" key="1">
    <source>
        <dbReference type="Pfam" id="PF18997"/>
    </source>
</evidence>
<dbReference type="InterPro" id="IPR043785">
    <property type="entry name" value="DUF5727"/>
</dbReference>
<protein>
    <submittedName>
        <fullName evidence="4">DUF5727 domain-containing protein</fullName>
    </submittedName>
</protein>
<dbReference type="WBParaSite" id="HDID_0001090901-mRNA-1">
    <property type="protein sequence ID" value="HDID_0001090901-mRNA-1"/>
    <property type="gene ID" value="HDID_0001090901"/>
</dbReference>
<dbReference type="AlphaFoldDB" id="A0A0R3SYR4"/>
<gene>
    <name evidence="2" type="ORF">HDID_LOCUS10907</name>
</gene>
<organism evidence="4">
    <name type="scientific">Hymenolepis diminuta</name>
    <name type="common">Rat tapeworm</name>
    <dbReference type="NCBI Taxonomy" id="6216"/>
    <lineage>
        <taxon>Eukaryota</taxon>
        <taxon>Metazoa</taxon>
        <taxon>Spiralia</taxon>
        <taxon>Lophotrochozoa</taxon>
        <taxon>Platyhelminthes</taxon>
        <taxon>Cestoda</taxon>
        <taxon>Eucestoda</taxon>
        <taxon>Cyclophyllidea</taxon>
        <taxon>Hymenolepididae</taxon>
        <taxon>Hymenolepis</taxon>
    </lineage>
</organism>
<dbReference type="Pfam" id="PF18997">
    <property type="entry name" value="DUF5727"/>
    <property type="match status" value="1"/>
</dbReference>
<dbReference type="Proteomes" id="UP000274504">
    <property type="component" value="Unassembled WGS sequence"/>
</dbReference>
<accession>A0A0R3SYR4</accession>
<reference evidence="4" key="1">
    <citation type="submission" date="2017-02" db="UniProtKB">
        <authorList>
            <consortium name="WormBaseParasite"/>
        </authorList>
    </citation>
    <scope>IDENTIFICATION</scope>
</reference>
<feature type="domain" description="DUF5727" evidence="1">
    <location>
        <begin position="8"/>
        <end position="85"/>
    </location>
</feature>
<evidence type="ECO:0000313" key="4">
    <source>
        <dbReference type="WBParaSite" id="HDID_0001090901-mRNA-1"/>
    </source>
</evidence>
<dbReference type="EMBL" id="UYSG01012095">
    <property type="protein sequence ID" value="VDL64294.1"/>
    <property type="molecule type" value="Genomic_DNA"/>
</dbReference>
<dbReference type="OrthoDB" id="6255534at2759"/>